<feature type="region of interest" description="Disordered" evidence="1">
    <location>
        <begin position="1"/>
        <end position="114"/>
    </location>
</feature>
<evidence type="ECO:0000256" key="1">
    <source>
        <dbReference type="SAM" id="MobiDB-lite"/>
    </source>
</evidence>
<accession>A0A7S4D105</accession>
<dbReference type="AlphaFoldDB" id="A0A7S4D105"/>
<sequence length="141" mass="15045">MTPMAASVRQRPEGGPGVPTCKPQNDRHMGPFSGWASPEQGNGLMTPAASGSPKGAGLQGAHNPLPDSILPATHDEHASPTFWPSLRTGFPSSASGANGHVKPKSSDRWQLQPKGRRTKYQELRMMASLEMAAQSTLIIMF</sequence>
<evidence type="ECO:0000313" key="2">
    <source>
        <dbReference type="EMBL" id="CAE0812360.1"/>
    </source>
</evidence>
<dbReference type="EMBL" id="HBJA01066778">
    <property type="protein sequence ID" value="CAE0812360.1"/>
    <property type="molecule type" value="Transcribed_RNA"/>
</dbReference>
<name>A0A7S4D105_9EUGL</name>
<gene>
    <name evidence="2" type="ORF">EGYM00163_LOCUS23510</name>
</gene>
<organism evidence="2">
    <name type="scientific">Eutreptiella gymnastica</name>
    <dbReference type="NCBI Taxonomy" id="73025"/>
    <lineage>
        <taxon>Eukaryota</taxon>
        <taxon>Discoba</taxon>
        <taxon>Euglenozoa</taxon>
        <taxon>Euglenida</taxon>
        <taxon>Spirocuta</taxon>
        <taxon>Euglenophyceae</taxon>
        <taxon>Eutreptiales</taxon>
        <taxon>Eutreptiaceae</taxon>
        <taxon>Eutreptiella</taxon>
    </lineage>
</organism>
<proteinExistence type="predicted"/>
<protein>
    <submittedName>
        <fullName evidence="2">Uncharacterized protein</fullName>
    </submittedName>
</protein>
<reference evidence="2" key="1">
    <citation type="submission" date="2021-01" db="EMBL/GenBank/DDBJ databases">
        <authorList>
            <person name="Corre E."/>
            <person name="Pelletier E."/>
            <person name="Niang G."/>
            <person name="Scheremetjew M."/>
            <person name="Finn R."/>
            <person name="Kale V."/>
            <person name="Holt S."/>
            <person name="Cochrane G."/>
            <person name="Meng A."/>
            <person name="Brown T."/>
            <person name="Cohen L."/>
        </authorList>
    </citation>
    <scope>NUCLEOTIDE SEQUENCE</scope>
    <source>
        <strain evidence="2">CCMP1594</strain>
    </source>
</reference>